<dbReference type="AlphaFoldDB" id="A0A650EPJ4"/>
<dbReference type="CDD" id="cd10032">
    <property type="entry name" value="UDG-F6_HDG"/>
    <property type="match status" value="1"/>
</dbReference>
<proteinExistence type="predicted"/>
<dbReference type="SMART" id="SM00986">
    <property type="entry name" value="UDG"/>
    <property type="match status" value="1"/>
</dbReference>
<organism evidence="2">
    <name type="scientific">uncultured Bacillota bacterium</name>
    <dbReference type="NCBI Taxonomy" id="344338"/>
    <lineage>
        <taxon>Bacteria</taxon>
        <taxon>Bacillati</taxon>
        <taxon>Bacillota</taxon>
        <taxon>environmental samples</taxon>
    </lineage>
</organism>
<dbReference type="InterPro" id="IPR026353">
    <property type="entry name" value="Hypoxan-DNA_Glyclase"/>
</dbReference>
<evidence type="ECO:0000313" key="2">
    <source>
        <dbReference type="EMBL" id="QGT51158.1"/>
    </source>
</evidence>
<reference evidence="2" key="1">
    <citation type="journal article" date="2020" name="J. ISSAAS">
        <title>Lactobacilli and other gastrointestinal microbiota of Peromyscus leucopus, reservoir host for agents of Lyme disease and other zoonoses in North America.</title>
        <authorList>
            <person name="Milovic A."/>
            <person name="Bassam K."/>
            <person name="Shao H."/>
            <person name="Chatzistamou I."/>
            <person name="Tufts D.M."/>
            <person name="Diuk-Wasser M."/>
            <person name="Barbour A.G."/>
        </authorList>
    </citation>
    <scope>NUCLEOTIDE SEQUENCE</scope>
    <source>
        <strain evidence="2">LL40</strain>
    </source>
</reference>
<name>A0A650EPJ4_9FIRM</name>
<evidence type="ECO:0000259" key="1">
    <source>
        <dbReference type="SMART" id="SM00986"/>
    </source>
</evidence>
<protein>
    <submittedName>
        <fullName evidence="2">DNA-deoxyinosine glycosylase</fullName>
    </submittedName>
</protein>
<dbReference type="SUPFAM" id="SSF52141">
    <property type="entry name" value="Uracil-DNA glycosylase-like"/>
    <property type="match status" value="1"/>
</dbReference>
<dbReference type="EMBL" id="MN577573">
    <property type="protein sequence ID" value="QGT51158.1"/>
    <property type="molecule type" value="Genomic_DNA"/>
</dbReference>
<dbReference type="Pfam" id="PF03167">
    <property type="entry name" value="UDG"/>
    <property type="match status" value="1"/>
</dbReference>
<sequence>MQHLTHPFPPLYDENSRILILGSFPSVKSREVNFFYGHPQNRFWKMLAGVLNCDVPQTIEEKRGMVLAHHIAMWDAIAACEIEGSSDSSIKRAQANDFTPIFQTANIRAVFTNGQQAHKMYEKYCAKNYDVPEFCMPSTSPANAAWSLPKLIAQWHSILDFIK</sequence>
<dbReference type="NCBIfam" id="TIGR04274">
    <property type="entry name" value="hypoxanDNAglyco"/>
    <property type="match status" value="1"/>
</dbReference>
<gene>
    <name evidence="2" type="ORF">Firmicute1046_2340</name>
</gene>
<dbReference type="InterPro" id="IPR005122">
    <property type="entry name" value="Uracil-DNA_glycosylase-like"/>
</dbReference>
<dbReference type="SMART" id="SM00987">
    <property type="entry name" value="UreE_C"/>
    <property type="match status" value="1"/>
</dbReference>
<dbReference type="InterPro" id="IPR036895">
    <property type="entry name" value="Uracil-DNA_glycosylase-like_sf"/>
</dbReference>
<dbReference type="Gene3D" id="3.40.470.10">
    <property type="entry name" value="Uracil-DNA glycosylase-like domain"/>
    <property type="match status" value="1"/>
</dbReference>
<accession>A0A650EPJ4</accession>
<feature type="domain" description="Uracil-DNA glycosylase-like" evidence="1">
    <location>
        <begin position="9"/>
        <end position="159"/>
    </location>
</feature>